<accession>A0ABM7YL05</accession>
<comment type="similarity">
    <text evidence="2 3">Belongs to the LOG family.</text>
</comment>
<dbReference type="NCBIfam" id="TIGR00730">
    <property type="entry name" value="Rossman fold protein, TIGR00730 family"/>
    <property type="match status" value="1"/>
</dbReference>
<dbReference type="InterPro" id="IPR031100">
    <property type="entry name" value="LOG_fam"/>
</dbReference>
<reference evidence="4" key="1">
    <citation type="submission" date="2022-04" db="EMBL/GenBank/DDBJ databases">
        <title>Whole genome sequence of Sphaerotilus sp. FB-5.</title>
        <authorList>
            <person name="Takeda M."/>
            <person name="Narihara S."/>
            <person name="Akimoto M."/>
            <person name="Akimoto R."/>
            <person name="Nishiyashiki S."/>
            <person name="Murakami T."/>
        </authorList>
    </citation>
    <scope>NUCLEOTIDE SEQUENCE</scope>
    <source>
        <strain evidence="4">FB-5</strain>
    </source>
</reference>
<dbReference type="SUPFAM" id="SSF102405">
    <property type="entry name" value="MCP/YpsA-like"/>
    <property type="match status" value="1"/>
</dbReference>
<gene>
    <name evidence="4" type="ORF">CATMQ487_20520</name>
</gene>
<keyword evidence="3" id="KW-0203">Cytokinin biosynthesis</keyword>
<dbReference type="PANTHER" id="PTHR31223:SF70">
    <property type="entry name" value="LOG FAMILY PROTEIN YJL055W"/>
    <property type="match status" value="1"/>
</dbReference>
<evidence type="ECO:0000313" key="4">
    <source>
        <dbReference type="EMBL" id="BDI05082.1"/>
    </source>
</evidence>
<evidence type="ECO:0000256" key="3">
    <source>
        <dbReference type="RuleBase" id="RU363015"/>
    </source>
</evidence>
<sequence>MFAQRPALCVYCGSRHGQHPAYTQAARELGRRIGEVGWSLVYGGGCVGLMGEVADAALAAGAPVLGVIPDSLVRREVSHTGLTELQVVETMHQRKQAMAEAADAFVALPGGIGTFEELYEVWSWQHLGYHRKPVALLDVEGYYEPLLTFMKHTEAQGFVSTEQARGLQVHRSVDALFKALGDLQSPAPGDFSRI</sequence>
<dbReference type="RefSeq" id="WP_251973146.1">
    <property type="nucleotide sequence ID" value="NZ_AP025730.1"/>
</dbReference>
<comment type="catalytic activity">
    <reaction evidence="1">
        <text>AMP + H2O = D-ribose 5-phosphate + adenine</text>
        <dbReference type="Rhea" id="RHEA:20129"/>
        <dbReference type="ChEBI" id="CHEBI:15377"/>
        <dbReference type="ChEBI" id="CHEBI:16708"/>
        <dbReference type="ChEBI" id="CHEBI:78346"/>
        <dbReference type="ChEBI" id="CHEBI:456215"/>
        <dbReference type="EC" id="3.2.2.4"/>
    </reaction>
</comment>
<dbReference type="Pfam" id="PF03641">
    <property type="entry name" value="Lysine_decarbox"/>
    <property type="match status" value="1"/>
</dbReference>
<name>A0ABM7YL05_9BURK</name>
<evidence type="ECO:0000313" key="5">
    <source>
        <dbReference type="Proteomes" id="UP001057498"/>
    </source>
</evidence>
<dbReference type="Proteomes" id="UP001057498">
    <property type="component" value="Chromosome"/>
</dbReference>
<evidence type="ECO:0000256" key="1">
    <source>
        <dbReference type="ARBA" id="ARBA00000274"/>
    </source>
</evidence>
<keyword evidence="3" id="KW-0378">Hydrolase</keyword>
<proteinExistence type="inferred from homology"/>
<evidence type="ECO:0000256" key="2">
    <source>
        <dbReference type="ARBA" id="ARBA00006763"/>
    </source>
</evidence>
<protein>
    <recommendedName>
        <fullName evidence="3">Cytokinin riboside 5'-monophosphate phosphoribohydrolase</fullName>
        <ecNumber evidence="3">3.2.2.n1</ecNumber>
    </recommendedName>
</protein>
<dbReference type="EMBL" id="AP025730">
    <property type="protein sequence ID" value="BDI05082.1"/>
    <property type="molecule type" value="Genomic_DNA"/>
</dbReference>
<dbReference type="EC" id="3.2.2.n1" evidence="3"/>
<dbReference type="InterPro" id="IPR005269">
    <property type="entry name" value="LOG"/>
</dbReference>
<keyword evidence="5" id="KW-1185">Reference proteome</keyword>
<dbReference type="Gene3D" id="3.40.50.450">
    <property type="match status" value="1"/>
</dbReference>
<dbReference type="PANTHER" id="PTHR31223">
    <property type="entry name" value="LOG FAMILY PROTEIN YJL055W"/>
    <property type="match status" value="1"/>
</dbReference>
<organism evidence="4 5">
    <name type="scientific">Sphaerotilus microaerophilus</name>
    <dbReference type="NCBI Taxonomy" id="2914710"/>
    <lineage>
        <taxon>Bacteria</taxon>
        <taxon>Pseudomonadati</taxon>
        <taxon>Pseudomonadota</taxon>
        <taxon>Betaproteobacteria</taxon>
        <taxon>Burkholderiales</taxon>
        <taxon>Sphaerotilaceae</taxon>
        <taxon>Sphaerotilus</taxon>
    </lineage>
</organism>